<dbReference type="SUPFAM" id="SSF46894">
    <property type="entry name" value="C-terminal effector domain of the bipartite response regulators"/>
    <property type="match status" value="1"/>
</dbReference>
<evidence type="ECO:0000256" key="6">
    <source>
        <dbReference type="ARBA" id="ARBA00023163"/>
    </source>
</evidence>
<dbReference type="InterPro" id="IPR036388">
    <property type="entry name" value="WH-like_DNA-bd_sf"/>
</dbReference>
<dbReference type="Gene3D" id="1.10.10.10">
    <property type="entry name" value="Winged helix-like DNA-binding domain superfamily/Winged helix DNA-binding domain"/>
    <property type="match status" value="1"/>
</dbReference>
<dbReference type="OrthoDB" id="9802426at2"/>
<keyword evidence="3" id="KW-0902">Two-component regulatory system</keyword>
<gene>
    <name evidence="12" type="ORF">IE37_01806</name>
</gene>
<dbReference type="Gene3D" id="6.10.250.690">
    <property type="match status" value="1"/>
</dbReference>
<feature type="modified residue" description="4-aspartylphosphate" evidence="8">
    <location>
        <position position="61"/>
    </location>
</feature>
<feature type="domain" description="OmpR/PhoB-type" evidence="11">
    <location>
        <begin position="137"/>
        <end position="232"/>
    </location>
</feature>
<sequence>MNDTDEAKKMDKIYIVEDDDNIRKLVCYALKKEGYSVKDFSRPSEFRKALPTEQPDLILLDIMLPEEDGLSILKSLRKTNEMLPIIMLTAKDSEYDKVTGLDMGADDYISKPFGMTELISRIKAVLRRTRQMNSQDKEEFNIGCLSVNIKKHTVFVDGSEVTLSFKEFSILSILLSANGNVVSREELFAKVWQDYYGESRTLDVHIRNLRAKLGEAGQYIQTVKNVGYKIGG</sequence>
<dbReference type="SUPFAM" id="SSF52172">
    <property type="entry name" value="CheY-like"/>
    <property type="match status" value="1"/>
</dbReference>
<dbReference type="Proteomes" id="UP000245720">
    <property type="component" value="Unassembled WGS sequence"/>
</dbReference>
<dbReference type="FunFam" id="1.10.10.10:FF:000018">
    <property type="entry name" value="DNA-binding response regulator ResD"/>
    <property type="match status" value="1"/>
</dbReference>
<evidence type="ECO:0000256" key="7">
    <source>
        <dbReference type="ARBA" id="ARBA00024867"/>
    </source>
</evidence>
<dbReference type="InterPro" id="IPR011006">
    <property type="entry name" value="CheY-like_superfamily"/>
</dbReference>
<dbReference type="Pfam" id="PF00486">
    <property type="entry name" value="Trans_reg_C"/>
    <property type="match status" value="1"/>
</dbReference>
<dbReference type="Gene3D" id="3.40.50.2300">
    <property type="match status" value="1"/>
</dbReference>
<evidence type="ECO:0000256" key="3">
    <source>
        <dbReference type="ARBA" id="ARBA00023012"/>
    </source>
</evidence>
<feature type="DNA-binding region" description="OmpR/PhoB-type" evidence="9">
    <location>
        <begin position="137"/>
        <end position="232"/>
    </location>
</feature>
<dbReference type="Pfam" id="PF00072">
    <property type="entry name" value="Response_reg"/>
    <property type="match status" value="1"/>
</dbReference>
<dbReference type="EMBL" id="QGDI01000006">
    <property type="protein sequence ID" value="PWJ12721.1"/>
    <property type="molecule type" value="Genomic_DNA"/>
</dbReference>
<dbReference type="FunFam" id="3.40.50.2300:FF:000001">
    <property type="entry name" value="DNA-binding response regulator PhoB"/>
    <property type="match status" value="1"/>
</dbReference>
<evidence type="ECO:0000256" key="8">
    <source>
        <dbReference type="PROSITE-ProRule" id="PRU00169"/>
    </source>
</evidence>
<evidence type="ECO:0000256" key="1">
    <source>
        <dbReference type="ARBA" id="ARBA00018672"/>
    </source>
</evidence>
<evidence type="ECO:0000256" key="9">
    <source>
        <dbReference type="PROSITE-ProRule" id="PRU01091"/>
    </source>
</evidence>
<evidence type="ECO:0000256" key="4">
    <source>
        <dbReference type="ARBA" id="ARBA00023015"/>
    </source>
</evidence>
<dbReference type="CDD" id="cd17574">
    <property type="entry name" value="REC_OmpR"/>
    <property type="match status" value="1"/>
</dbReference>
<name>A0A315XZ85_RUMFL</name>
<dbReference type="GO" id="GO:0000156">
    <property type="term" value="F:phosphorelay response regulator activity"/>
    <property type="evidence" value="ECO:0007669"/>
    <property type="project" value="TreeGrafter"/>
</dbReference>
<dbReference type="InterPro" id="IPR016032">
    <property type="entry name" value="Sig_transdc_resp-reg_C-effctor"/>
</dbReference>
<evidence type="ECO:0000259" key="11">
    <source>
        <dbReference type="PROSITE" id="PS51755"/>
    </source>
</evidence>
<feature type="domain" description="Response regulatory" evidence="10">
    <location>
        <begin position="12"/>
        <end position="126"/>
    </location>
</feature>
<dbReference type="InterPro" id="IPR039420">
    <property type="entry name" value="WalR-like"/>
</dbReference>
<dbReference type="RefSeq" id="WP_109726567.1">
    <property type="nucleotide sequence ID" value="NZ_QGDI01000006.1"/>
</dbReference>
<dbReference type="GO" id="GO:0006355">
    <property type="term" value="P:regulation of DNA-templated transcription"/>
    <property type="evidence" value="ECO:0007669"/>
    <property type="project" value="InterPro"/>
</dbReference>
<evidence type="ECO:0000256" key="5">
    <source>
        <dbReference type="ARBA" id="ARBA00023125"/>
    </source>
</evidence>
<reference evidence="12 13" key="1">
    <citation type="submission" date="2018-05" db="EMBL/GenBank/DDBJ databases">
        <title>The Hungate 1000. A catalogue of reference genomes from the rumen microbiome.</title>
        <authorList>
            <person name="Kelly W."/>
        </authorList>
    </citation>
    <scope>NUCLEOTIDE SEQUENCE [LARGE SCALE GENOMIC DNA]</scope>
    <source>
        <strain evidence="12 13">SAb67</strain>
    </source>
</reference>
<keyword evidence="2 8" id="KW-0597">Phosphoprotein</keyword>
<dbReference type="PROSITE" id="PS50110">
    <property type="entry name" value="RESPONSE_REGULATORY"/>
    <property type="match status" value="1"/>
</dbReference>
<dbReference type="SMART" id="SM00862">
    <property type="entry name" value="Trans_reg_C"/>
    <property type="match status" value="1"/>
</dbReference>
<dbReference type="InterPro" id="IPR001867">
    <property type="entry name" value="OmpR/PhoB-type_DNA-bd"/>
</dbReference>
<proteinExistence type="predicted"/>
<protein>
    <recommendedName>
        <fullName evidence="1">Stage 0 sporulation protein A homolog</fullName>
    </recommendedName>
</protein>
<evidence type="ECO:0000313" key="12">
    <source>
        <dbReference type="EMBL" id="PWJ12721.1"/>
    </source>
</evidence>
<dbReference type="GO" id="GO:0005829">
    <property type="term" value="C:cytosol"/>
    <property type="evidence" value="ECO:0007669"/>
    <property type="project" value="TreeGrafter"/>
</dbReference>
<dbReference type="GO" id="GO:0000976">
    <property type="term" value="F:transcription cis-regulatory region binding"/>
    <property type="evidence" value="ECO:0007669"/>
    <property type="project" value="TreeGrafter"/>
</dbReference>
<keyword evidence="6" id="KW-0804">Transcription</keyword>
<evidence type="ECO:0000313" key="13">
    <source>
        <dbReference type="Proteomes" id="UP000245720"/>
    </source>
</evidence>
<dbReference type="GO" id="GO:0032993">
    <property type="term" value="C:protein-DNA complex"/>
    <property type="evidence" value="ECO:0007669"/>
    <property type="project" value="TreeGrafter"/>
</dbReference>
<comment type="function">
    <text evidence="7">May play the central regulatory role in sporulation. It may be an element of the effector pathway responsible for the activation of sporulation genes in response to nutritional stress. Spo0A may act in concert with spo0H (a sigma factor) to control the expression of some genes that are critical to the sporulation process.</text>
</comment>
<keyword evidence="4" id="KW-0805">Transcription regulation</keyword>
<dbReference type="InterPro" id="IPR001789">
    <property type="entry name" value="Sig_transdc_resp-reg_receiver"/>
</dbReference>
<keyword evidence="5 9" id="KW-0238">DNA-binding</keyword>
<dbReference type="SMART" id="SM00448">
    <property type="entry name" value="REC"/>
    <property type="match status" value="1"/>
</dbReference>
<organism evidence="12 13">
    <name type="scientific">Ruminococcus flavefaciens</name>
    <dbReference type="NCBI Taxonomy" id="1265"/>
    <lineage>
        <taxon>Bacteria</taxon>
        <taxon>Bacillati</taxon>
        <taxon>Bacillota</taxon>
        <taxon>Clostridia</taxon>
        <taxon>Eubacteriales</taxon>
        <taxon>Oscillospiraceae</taxon>
        <taxon>Ruminococcus</taxon>
    </lineage>
</organism>
<dbReference type="PANTHER" id="PTHR48111">
    <property type="entry name" value="REGULATOR OF RPOS"/>
    <property type="match status" value="1"/>
</dbReference>
<evidence type="ECO:0000259" key="10">
    <source>
        <dbReference type="PROSITE" id="PS50110"/>
    </source>
</evidence>
<evidence type="ECO:0000256" key="2">
    <source>
        <dbReference type="ARBA" id="ARBA00022553"/>
    </source>
</evidence>
<dbReference type="PROSITE" id="PS51755">
    <property type="entry name" value="OMPR_PHOB"/>
    <property type="match status" value="1"/>
</dbReference>
<comment type="caution">
    <text evidence="12">The sequence shown here is derived from an EMBL/GenBank/DDBJ whole genome shotgun (WGS) entry which is preliminary data.</text>
</comment>
<dbReference type="AlphaFoldDB" id="A0A315XZ85"/>
<dbReference type="PANTHER" id="PTHR48111:SF1">
    <property type="entry name" value="TWO-COMPONENT RESPONSE REGULATOR ORR33"/>
    <property type="match status" value="1"/>
</dbReference>
<dbReference type="CDD" id="cd00383">
    <property type="entry name" value="trans_reg_C"/>
    <property type="match status" value="1"/>
</dbReference>
<accession>A0A315XZ85</accession>